<comment type="caution">
    <text evidence="2">The sequence shown here is derived from an EMBL/GenBank/DDBJ whole genome shotgun (WGS) entry which is preliminary data.</text>
</comment>
<dbReference type="SUPFAM" id="SSF48452">
    <property type="entry name" value="TPR-like"/>
    <property type="match status" value="1"/>
</dbReference>
<dbReference type="AlphaFoldDB" id="A0A9D2MSL2"/>
<dbReference type="Gene3D" id="1.25.40.10">
    <property type="entry name" value="Tetratricopeptide repeat domain"/>
    <property type="match status" value="1"/>
</dbReference>
<evidence type="ECO:0000259" key="1">
    <source>
        <dbReference type="Pfam" id="PF00535"/>
    </source>
</evidence>
<evidence type="ECO:0000313" key="3">
    <source>
        <dbReference type="Proteomes" id="UP000886883"/>
    </source>
</evidence>
<dbReference type="Pfam" id="PF00535">
    <property type="entry name" value="Glycos_transf_2"/>
    <property type="match status" value="1"/>
</dbReference>
<dbReference type="EC" id="2.4.-.-" evidence="2"/>
<protein>
    <submittedName>
        <fullName evidence="2">Glycosyltransferase</fullName>
        <ecNumber evidence="2">2.4.-.-</ecNumber>
    </submittedName>
</protein>
<sequence length="358" mass="41825">MITISLCMIVKNEEDTLERCLSCVEGIADEIVIVDTGSSDRTKEIASRFTDRIYDYEWKDDFGAARNESFSKATKEYCMWLDADDVIPEEEQKKLRCLKAGMTQQVDVVMVRYATAFDEEGKPVFFYYRERILKNDGKFFWQGRVHEAIAPAGTVFYADACIYHKKNRPSDADRNLRIYEKMLMAQEAFGPREQFYYGRELYYHGKWKEAIRAFETFLQEEDSFLENRIDACRLLAACRRKLGDVKGAYGALFESFCYDAPRAETCCDLGAMFLNANLLGQSIYWYERALDAGKKERSGGFIEEDCYGYLPSIGLCMCYDRLGNHQKAFRYNEKAATYKPKDRYVALNRKYFREKWKL</sequence>
<name>A0A9D2MSL2_9FIRM</name>
<feature type="domain" description="Glycosyltransferase 2-like" evidence="1">
    <location>
        <begin position="5"/>
        <end position="123"/>
    </location>
</feature>
<dbReference type="PANTHER" id="PTHR43630:SF2">
    <property type="entry name" value="GLYCOSYLTRANSFERASE"/>
    <property type="match status" value="1"/>
</dbReference>
<evidence type="ECO:0000313" key="2">
    <source>
        <dbReference type="EMBL" id="HJB92117.1"/>
    </source>
</evidence>
<dbReference type="Proteomes" id="UP000886883">
    <property type="component" value="Unassembled WGS sequence"/>
</dbReference>
<dbReference type="EMBL" id="DWXE01000043">
    <property type="protein sequence ID" value="HJB92117.1"/>
    <property type="molecule type" value="Genomic_DNA"/>
</dbReference>
<reference evidence="2" key="1">
    <citation type="journal article" date="2021" name="PeerJ">
        <title>Extensive microbial diversity within the chicken gut microbiome revealed by metagenomics and culture.</title>
        <authorList>
            <person name="Gilroy R."/>
            <person name="Ravi A."/>
            <person name="Getino M."/>
            <person name="Pursley I."/>
            <person name="Horton D.L."/>
            <person name="Alikhan N.F."/>
            <person name="Baker D."/>
            <person name="Gharbi K."/>
            <person name="Hall N."/>
            <person name="Watson M."/>
            <person name="Adriaenssens E.M."/>
            <person name="Foster-Nyarko E."/>
            <person name="Jarju S."/>
            <person name="Secka A."/>
            <person name="Antonio M."/>
            <person name="Oren A."/>
            <person name="Chaudhuri R.R."/>
            <person name="La Ragione R."/>
            <person name="Hildebrand F."/>
            <person name="Pallen M.J."/>
        </authorList>
    </citation>
    <scope>NUCLEOTIDE SEQUENCE</scope>
    <source>
        <strain evidence="2">USAMLcec3-2134</strain>
    </source>
</reference>
<dbReference type="InterPro" id="IPR029044">
    <property type="entry name" value="Nucleotide-diphossugar_trans"/>
</dbReference>
<dbReference type="GO" id="GO:0016757">
    <property type="term" value="F:glycosyltransferase activity"/>
    <property type="evidence" value="ECO:0007669"/>
    <property type="project" value="UniProtKB-KW"/>
</dbReference>
<accession>A0A9D2MSL2</accession>
<organism evidence="2 3">
    <name type="scientific">Candidatus Eisenbergiella merdigallinarum</name>
    <dbReference type="NCBI Taxonomy" id="2838552"/>
    <lineage>
        <taxon>Bacteria</taxon>
        <taxon>Bacillati</taxon>
        <taxon>Bacillota</taxon>
        <taxon>Clostridia</taxon>
        <taxon>Lachnospirales</taxon>
        <taxon>Lachnospiraceae</taxon>
        <taxon>Eisenbergiella</taxon>
    </lineage>
</organism>
<dbReference type="PANTHER" id="PTHR43630">
    <property type="entry name" value="POLY-BETA-1,6-N-ACETYL-D-GLUCOSAMINE SYNTHASE"/>
    <property type="match status" value="1"/>
</dbReference>
<keyword evidence="2" id="KW-0808">Transferase</keyword>
<gene>
    <name evidence="2" type="ORF">H9763_11725</name>
</gene>
<keyword evidence="2" id="KW-0328">Glycosyltransferase</keyword>
<dbReference type="InterPro" id="IPR001173">
    <property type="entry name" value="Glyco_trans_2-like"/>
</dbReference>
<dbReference type="SUPFAM" id="SSF53448">
    <property type="entry name" value="Nucleotide-diphospho-sugar transferases"/>
    <property type="match status" value="1"/>
</dbReference>
<dbReference type="CDD" id="cd02511">
    <property type="entry name" value="Beta4Glucosyltransferase"/>
    <property type="match status" value="1"/>
</dbReference>
<dbReference type="Gene3D" id="3.90.550.10">
    <property type="entry name" value="Spore Coat Polysaccharide Biosynthesis Protein SpsA, Chain A"/>
    <property type="match status" value="1"/>
</dbReference>
<dbReference type="InterPro" id="IPR011990">
    <property type="entry name" value="TPR-like_helical_dom_sf"/>
</dbReference>
<reference evidence="2" key="2">
    <citation type="submission" date="2021-04" db="EMBL/GenBank/DDBJ databases">
        <authorList>
            <person name="Gilroy R."/>
        </authorList>
    </citation>
    <scope>NUCLEOTIDE SEQUENCE</scope>
    <source>
        <strain evidence="2">USAMLcec3-2134</strain>
    </source>
</reference>
<proteinExistence type="predicted"/>